<protein>
    <recommendedName>
        <fullName evidence="3">F-box domain-containing protein</fullName>
    </recommendedName>
</protein>
<evidence type="ECO:0000313" key="1">
    <source>
        <dbReference type="EMBL" id="CAD0100383.1"/>
    </source>
</evidence>
<accession>A0A9N8K623</accession>
<reference evidence="1" key="1">
    <citation type="submission" date="2020-06" db="EMBL/GenBank/DDBJ databases">
        <authorList>
            <person name="Onetto C."/>
        </authorList>
    </citation>
    <scope>NUCLEOTIDE SEQUENCE</scope>
</reference>
<name>A0A9N8K623_9PEZI</name>
<dbReference type="OrthoDB" id="5279008at2759"/>
<evidence type="ECO:0000313" key="2">
    <source>
        <dbReference type="Proteomes" id="UP000714618"/>
    </source>
</evidence>
<gene>
    <name evidence="1" type="ORF">AWRI4233_LOCUS9208</name>
</gene>
<dbReference type="AlphaFoldDB" id="A0A9N8K623"/>
<dbReference type="SUPFAM" id="SSF81383">
    <property type="entry name" value="F-box domain"/>
    <property type="match status" value="1"/>
</dbReference>
<evidence type="ECO:0008006" key="3">
    <source>
        <dbReference type="Google" id="ProtNLM"/>
    </source>
</evidence>
<organism evidence="1 2">
    <name type="scientific">Aureobasidium mustum</name>
    <dbReference type="NCBI Taxonomy" id="2773714"/>
    <lineage>
        <taxon>Eukaryota</taxon>
        <taxon>Fungi</taxon>
        <taxon>Dikarya</taxon>
        <taxon>Ascomycota</taxon>
        <taxon>Pezizomycotina</taxon>
        <taxon>Dothideomycetes</taxon>
        <taxon>Dothideomycetidae</taxon>
        <taxon>Dothideales</taxon>
        <taxon>Saccotheciaceae</taxon>
        <taxon>Aureobasidium</taxon>
    </lineage>
</organism>
<keyword evidence="2" id="KW-1185">Reference proteome</keyword>
<comment type="caution">
    <text evidence="1">The sequence shown here is derived from an EMBL/GenBank/DDBJ whole genome shotgun (WGS) entry which is preliminary data.</text>
</comment>
<dbReference type="EMBL" id="CAIJEO010000011">
    <property type="protein sequence ID" value="CAD0100383.1"/>
    <property type="molecule type" value="Genomic_DNA"/>
</dbReference>
<dbReference type="InterPro" id="IPR036047">
    <property type="entry name" value="F-box-like_dom_sf"/>
</dbReference>
<proteinExistence type="predicted"/>
<dbReference type="Proteomes" id="UP000714618">
    <property type="component" value="Unassembled WGS sequence"/>
</dbReference>
<sequence length="442" mass="49429">MDPPPFSLLPYEIVSQICQRPDLDKHDLAALRLTCRSYGIHDAATTSLGKSFEDITVLFSEHSFQTLVNICKHPVFSRCVRSVKPSSMRCNENEIRNIVHTLKYESAWLGYPARFETPSNILNDPRVRSYISRMQNQDEFAQSEEPLALLTQAFQCLGQSGCRIALGAAVKETKGLVYDVSHAKDALDCLWHNAFFSTLDLLITAVSRCELPLTKLKIDFIATEHHDSPWSRQRTIGSTQVNLFSHVKALDLDLFCFKGFNIDQDVARLLQEDVPASTPVKALRVVSVDTDEWLPTPLSQSILRLCMFIPSLFLESLFLVRIETTEPDLLAVLAKVRGTLLHLSIVGCEVDADSLVPAIVYIQDHLTALDELHLAQNMVYSHPFVDVDSSEEQKKRHEGKLLACLDAYGQSDIQSSLAEVLESCQNFISASSSTSDIGDGDW</sequence>